<organism evidence="9 10">
    <name type="scientific">Smittium culicis</name>
    <dbReference type="NCBI Taxonomy" id="133412"/>
    <lineage>
        <taxon>Eukaryota</taxon>
        <taxon>Fungi</taxon>
        <taxon>Fungi incertae sedis</taxon>
        <taxon>Zoopagomycota</taxon>
        <taxon>Kickxellomycotina</taxon>
        <taxon>Harpellomycetes</taxon>
        <taxon>Harpellales</taxon>
        <taxon>Legeriomycetaceae</taxon>
        <taxon>Smittium</taxon>
    </lineage>
</organism>
<dbReference type="Proteomes" id="UP000187283">
    <property type="component" value="Unassembled WGS sequence"/>
</dbReference>
<dbReference type="Gene3D" id="3.40.50.150">
    <property type="entry name" value="Vaccinia Virus protein VP39"/>
    <property type="match status" value="1"/>
</dbReference>
<evidence type="ECO:0000313" key="9">
    <source>
        <dbReference type="EMBL" id="OMJ07080.1"/>
    </source>
</evidence>
<dbReference type="Pfam" id="PF09243">
    <property type="entry name" value="Rsm22"/>
    <property type="match status" value="2"/>
</dbReference>
<keyword evidence="3" id="KW-0809">Transit peptide</keyword>
<dbReference type="GO" id="GO:0005763">
    <property type="term" value="C:mitochondrial small ribosomal subunit"/>
    <property type="evidence" value="ECO:0007669"/>
    <property type="project" value="TreeGrafter"/>
</dbReference>
<dbReference type="InterPro" id="IPR015324">
    <property type="entry name" value="Ribosomal_Rsm22-like"/>
</dbReference>
<evidence type="ECO:0000256" key="8">
    <source>
        <dbReference type="SAM" id="MobiDB-lite"/>
    </source>
</evidence>
<dbReference type="InterPro" id="IPR029063">
    <property type="entry name" value="SAM-dependent_MTases_sf"/>
</dbReference>
<dbReference type="GO" id="GO:0006412">
    <property type="term" value="P:translation"/>
    <property type="evidence" value="ECO:0007669"/>
    <property type="project" value="InterPro"/>
</dbReference>
<keyword evidence="9" id="KW-0489">Methyltransferase</keyword>
<evidence type="ECO:0000256" key="5">
    <source>
        <dbReference type="ARBA" id="ARBA00023014"/>
    </source>
</evidence>
<keyword evidence="10" id="KW-1185">Reference proteome</keyword>
<dbReference type="GO" id="GO:0051536">
    <property type="term" value="F:iron-sulfur cluster binding"/>
    <property type="evidence" value="ECO:0007669"/>
    <property type="project" value="UniProtKB-KW"/>
</dbReference>
<protein>
    <submittedName>
        <fullName evidence="9">Methyltransferase-like protein 17, mitochondrial</fullName>
    </submittedName>
</protein>
<gene>
    <name evidence="9" type="ORF">AYI70_g12440</name>
</gene>
<dbReference type="SUPFAM" id="SSF53335">
    <property type="entry name" value="S-adenosyl-L-methionine-dependent methyltransferases"/>
    <property type="match status" value="1"/>
</dbReference>
<dbReference type="GO" id="GO:0032259">
    <property type="term" value="P:methylation"/>
    <property type="evidence" value="ECO:0007669"/>
    <property type="project" value="UniProtKB-KW"/>
</dbReference>
<accession>A0A1R1WXH9</accession>
<feature type="compositionally biased region" description="Basic and acidic residues" evidence="8">
    <location>
        <begin position="431"/>
        <end position="447"/>
    </location>
</feature>
<keyword evidence="5" id="KW-0411">Iron-sulfur</keyword>
<dbReference type="AlphaFoldDB" id="A0A1R1WXH9"/>
<feature type="region of interest" description="Disordered" evidence="8">
    <location>
        <begin position="417"/>
        <end position="462"/>
    </location>
</feature>
<proteinExistence type="predicted"/>
<dbReference type="STRING" id="133412.A0A1R1WXH9"/>
<name>A0A1R1WXH9_9FUNG</name>
<dbReference type="OrthoDB" id="421327at2759"/>
<evidence type="ECO:0000256" key="3">
    <source>
        <dbReference type="ARBA" id="ARBA00022946"/>
    </source>
</evidence>
<evidence type="ECO:0000256" key="1">
    <source>
        <dbReference type="ARBA" id="ARBA00004173"/>
    </source>
</evidence>
<dbReference type="GO" id="GO:0008168">
    <property type="term" value="F:methyltransferase activity"/>
    <property type="evidence" value="ECO:0007669"/>
    <property type="project" value="UniProtKB-KW"/>
</dbReference>
<dbReference type="PANTHER" id="PTHR13184">
    <property type="entry name" value="37S RIBOSOMAL PROTEIN S22"/>
    <property type="match status" value="1"/>
</dbReference>
<feature type="region of interest" description="Disordered" evidence="8">
    <location>
        <begin position="34"/>
        <end position="59"/>
    </location>
</feature>
<dbReference type="GO" id="GO:0003735">
    <property type="term" value="F:structural constituent of ribosome"/>
    <property type="evidence" value="ECO:0007669"/>
    <property type="project" value="TreeGrafter"/>
</dbReference>
<comment type="subcellular location">
    <subcellularLocation>
        <location evidence="1">Mitochondrion</location>
    </subcellularLocation>
</comment>
<sequence length="538" mass="61468">MMNARIRSNLHCAAKRHLFTSRINLIKQIPSGPFSVTNQNADPSETYPPPTPYSRLDRLPTDTDADILVKDSVESIDQFYKEYYDNYIENKKPVLRDSIRSTERIIPEEKKKKSIKSDGRDNFVNGVAVANPKPYVKPVYSLLNNEVAISPHKLDYGLRESYAYLASIFPSSYSITYNVFREIYKRVPNFSPEKILDFGCGPASSLWPANEFWGDKISQYHGVDVSDPMLQVAESLVELSKNDLQTNEIKFSRFLSAKSNTSYNMVVSSFTLSELFSDELRKSTLENLWSQTTDFLILIERGTPLGAKYISDARKYFVARKKDSEPVLGEESDNASTDFTNHTAKKQSEESLDASSDFHFFSPCPHEKVCPLDATLTFCHFSQRVQRPEMTMKSKHAKINEEDTKYSYLVIRRGPRPSLASKKTIGSPKPLDSKNDQNSDSRNHVDNELLQDDEEKSTEDTLISESYSWPRLLLPAMKRSGHVLVDVCSSNGDTERRIFTKSHSNQSYRDARKVQWGDLFPHNPKTTLTKKISYKPYI</sequence>
<dbReference type="EMBL" id="LSSN01006123">
    <property type="protein sequence ID" value="OMJ07080.1"/>
    <property type="molecule type" value="Genomic_DNA"/>
</dbReference>
<keyword evidence="4" id="KW-0408">Iron</keyword>
<keyword evidence="9" id="KW-0808">Transferase</keyword>
<keyword evidence="2" id="KW-0479">Metal-binding</keyword>
<evidence type="ECO:0000256" key="4">
    <source>
        <dbReference type="ARBA" id="ARBA00023004"/>
    </source>
</evidence>
<evidence type="ECO:0000313" key="10">
    <source>
        <dbReference type="Proteomes" id="UP000187283"/>
    </source>
</evidence>
<evidence type="ECO:0000256" key="7">
    <source>
        <dbReference type="ARBA" id="ARBA00045681"/>
    </source>
</evidence>
<evidence type="ECO:0000256" key="6">
    <source>
        <dbReference type="ARBA" id="ARBA00023128"/>
    </source>
</evidence>
<dbReference type="InterPro" id="IPR052571">
    <property type="entry name" value="Mt_RNA_Methyltransferase"/>
</dbReference>
<keyword evidence="6" id="KW-0496">Mitochondrion</keyword>
<dbReference type="GO" id="GO:0046872">
    <property type="term" value="F:metal ion binding"/>
    <property type="evidence" value="ECO:0007669"/>
    <property type="project" value="UniProtKB-KW"/>
</dbReference>
<evidence type="ECO:0000256" key="2">
    <source>
        <dbReference type="ARBA" id="ARBA00022723"/>
    </source>
</evidence>
<reference evidence="9 10" key="1">
    <citation type="submission" date="2017-01" db="EMBL/GenBank/DDBJ databases">
        <authorList>
            <person name="Mah S.A."/>
            <person name="Swanson W.J."/>
            <person name="Moy G.W."/>
            <person name="Vacquier V.D."/>
        </authorList>
    </citation>
    <scope>NUCLEOTIDE SEQUENCE [LARGE SCALE GENOMIC DNA]</scope>
    <source>
        <strain evidence="9 10">GSMNP</strain>
    </source>
</reference>
<dbReference type="PANTHER" id="PTHR13184:SF5">
    <property type="entry name" value="METHYLTRANSFERASE-LIKE PROTEIN 17, MITOCHONDRIAL"/>
    <property type="match status" value="1"/>
</dbReference>
<comment type="caution">
    <text evidence="9">The sequence shown here is derived from an EMBL/GenBank/DDBJ whole genome shotgun (WGS) entry which is preliminary data.</text>
</comment>
<feature type="region of interest" description="Disordered" evidence="8">
    <location>
        <begin position="327"/>
        <end position="348"/>
    </location>
</feature>
<comment type="function">
    <text evidence="7">Mitochondrial ribosome (mitoribosome) assembly factor. Binds at the interface of the head and body domains of the mitochondrial small ribosomal subunit (mt-SSU), occluding the mRNA channel and preventing compaction of the head domain towards the body. Probable inactive methyltransferase: retains the characteristic folding and ability to bind S-adenosyl-L-methionine, but it probably lost its methyltransferase activity.</text>
</comment>